<name>A0A9Q1GWB3_9CARY</name>
<protein>
    <submittedName>
        <fullName evidence="1">Uncharacterized protein</fullName>
    </submittedName>
</protein>
<proteinExistence type="predicted"/>
<dbReference type="Proteomes" id="UP001153076">
    <property type="component" value="Unassembled WGS sequence"/>
</dbReference>
<gene>
    <name evidence="1" type="ORF">Cgig2_011514</name>
</gene>
<evidence type="ECO:0000313" key="2">
    <source>
        <dbReference type="Proteomes" id="UP001153076"/>
    </source>
</evidence>
<sequence length="170" mass="19845">MANLAFFLAFDCGSLTNRTVCGFLRTKLLAGCWSDRSNRPVLLNSPNTVPQRKPRREKAPYWLRGIMWPFGEEKVKIIAIGEQEFQWAAFCGAKKIIQPWCVNKNLVVHYKDRILTIFDVNLDKYRAIDLFRDVKILAVEQGVTFPMYVGFKWHPPRRENQRWPLNSDNA</sequence>
<dbReference type="AlphaFoldDB" id="A0A9Q1GWB3"/>
<accession>A0A9Q1GWB3</accession>
<evidence type="ECO:0000313" key="1">
    <source>
        <dbReference type="EMBL" id="KAJ8428141.1"/>
    </source>
</evidence>
<organism evidence="1 2">
    <name type="scientific">Carnegiea gigantea</name>
    <dbReference type="NCBI Taxonomy" id="171969"/>
    <lineage>
        <taxon>Eukaryota</taxon>
        <taxon>Viridiplantae</taxon>
        <taxon>Streptophyta</taxon>
        <taxon>Embryophyta</taxon>
        <taxon>Tracheophyta</taxon>
        <taxon>Spermatophyta</taxon>
        <taxon>Magnoliopsida</taxon>
        <taxon>eudicotyledons</taxon>
        <taxon>Gunneridae</taxon>
        <taxon>Pentapetalae</taxon>
        <taxon>Caryophyllales</taxon>
        <taxon>Cactineae</taxon>
        <taxon>Cactaceae</taxon>
        <taxon>Cactoideae</taxon>
        <taxon>Echinocereeae</taxon>
        <taxon>Carnegiea</taxon>
    </lineage>
</organism>
<keyword evidence="2" id="KW-1185">Reference proteome</keyword>
<dbReference type="EMBL" id="JAKOGI010001046">
    <property type="protein sequence ID" value="KAJ8428141.1"/>
    <property type="molecule type" value="Genomic_DNA"/>
</dbReference>
<comment type="caution">
    <text evidence="1">The sequence shown here is derived from an EMBL/GenBank/DDBJ whole genome shotgun (WGS) entry which is preliminary data.</text>
</comment>
<reference evidence="1" key="1">
    <citation type="submission" date="2022-04" db="EMBL/GenBank/DDBJ databases">
        <title>Carnegiea gigantea Genome sequencing and assembly v2.</title>
        <authorList>
            <person name="Copetti D."/>
            <person name="Sanderson M.J."/>
            <person name="Burquez A."/>
            <person name="Wojciechowski M.F."/>
        </authorList>
    </citation>
    <scope>NUCLEOTIDE SEQUENCE</scope>
    <source>
        <strain evidence="1">SGP5-SGP5p</strain>
        <tissue evidence="1">Aerial part</tissue>
    </source>
</reference>